<evidence type="ECO:0000313" key="11">
    <source>
        <dbReference type="Proteomes" id="UP000001876"/>
    </source>
</evidence>
<dbReference type="GO" id="GO:0017056">
    <property type="term" value="F:structural constituent of nuclear pore"/>
    <property type="evidence" value="ECO:0007669"/>
    <property type="project" value="InterPro"/>
</dbReference>
<dbReference type="PANTHER" id="PTHR12084:SF0">
    <property type="entry name" value="NUCLEAR PORE GLYCOPROTEIN P62"/>
    <property type="match status" value="1"/>
</dbReference>
<name>C1MLP9_MICPC</name>
<dbReference type="RefSeq" id="XP_003056606.1">
    <property type="nucleotide sequence ID" value="XM_003056560.1"/>
</dbReference>
<evidence type="ECO:0000256" key="2">
    <source>
        <dbReference type="ARBA" id="ARBA00005911"/>
    </source>
</evidence>
<feature type="domain" description="Nucleoporin NSP1-like C-terminal" evidence="9">
    <location>
        <begin position="6"/>
        <end position="106"/>
    </location>
</feature>
<keyword evidence="4" id="KW-0509">mRNA transport</keyword>
<dbReference type="AlphaFoldDB" id="C1MLP9"/>
<dbReference type="GO" id="GO:0051028">
    <property type="term" value="P:mRNA transport"/>
    <property type="evidence" value="ECO:0007669"/>
    <property type="project" value="UniProtKB-KW"/>
</dbReference>
<evidence type="ECO:0000256" key="1">
    <source>
        <dbReference type="ARBA" id="ARBA00004567"/>
    </source>
</evidence>
<dbReference type="Pfam" id="PF05064">
    <property type="entry name" value="Nsp1_C"/>
    <property type="match status" value="1"/>
</dbReference>
<dbReference type="OMA" id="EWDNCIL"/>
<evidence type="ECO:0000313" key="10">
    <source>
        <dbReference type="EMBL" id="EEH59982.1"/>
    </source>
</evidence>
<evidence type="ECO:0000256" key="8">
    <source>
        <dbReference type="ARBA" id="ARBA00023242"/>
    </source>
</evidence>
<dbReference type="Gene3D" id="1.20.5.170">
    <property type="match status" value="1"/>
</dbReference>
<dbReference type="GO" id="GO:0006405">
    <property type="term" value="P:RNA export from nucleus"/>
    <property type="evidence" value="ECO:0007669"/>
    <property type="project" value="TreeGrafter"/>
</dbReference>
<evidence type="ECO:0000259" key="9">
    <source>
        <dbReference type="Pfam" id="PF05064"/>
    </source>
</evidence>
<dbReference type="Proteomes" id="UP000001876">
    <property type="component" value="Unassembled WGS sequence"/>
</dbReference>
<dbReference type="InterPro" id="IPR007758">
    <property type="entry name" value="Nucleoporin_NSP1_C"/>
</dbReference>
<comment type="similarity">
    <text evidence="2">Belongs to the nucleoporin NSP1/NUP62 family.</text>
</comment>
<evidence type="ECO:0000256" key="6">
    <source>
        <dbReference type="ARBA" id="ARBA00023010"/>
    </source>
</evidence>
<dbReference type="KEGG" id="mpp:MICPUCDRAFT_65164"/>
<evidence type="ECO:0000256" key="5">
    <source>
        <dbReference type="ARBA" id="ARBA00022927"/>
    </source>
</evidence>
<dbReference type="GO" id="GO:0044613">
    <property type="term" value="C:nuclear pore central transport channel"/>
    <property type="evidence" value="ECO:0007669"/>
    <property type="project" value="TreeGrafter"/>
</dbReference>
<dbReference type="InterPro" id="IPR026010">
    <property type="entry name" value="NSP1/NUP62"/>
</dbReference>
<reference evidence="10 11" key="1">
    <citation type="journal article" date="2009" name="Science">
        <title>Green evolution and dynamic adaptations revealed by genomes of the marine picoeukaryotes Micromonas.</title>
        <authorList>
            <person name="Worden A.Z."/>
            <person name="Lee J.H."/>
            <person name="Mock T."/>
            <person name="Rouze P."/>
            <person name="Simmons M.P."/>
            <person name="Aerts A.L."/>
            <person name="Allen A.E."/>
            <person name="Cuvelier M.L."/>
            <person name="Derelle E."/>
            <person name="Everett M.V."/>
            <person name="Foulon E."/>
            <person name="Grimwood J."/>
            <person name="Gundlach H."/>
            <person name="Henrissat B."/>
            <person name="Napoli C."/>
            <person name="McDonald S.M."/>
            <person name="Parker M.S."/>
            <person name="Rombauts S."/>
            <person name="Salamov A."/>
            <person name="Von Dassow P."/>
            <person name="Badger J.H."/>
            <person name="Coutinho P.M."/>
            <person name="Demir E."/>
            <person name="Dubchak I."/>
            <person name="Gentemann C."/>
            <person name="Eikrem W."/>
            <person name="Gready J.E."/>
            <person name="John U."/>
            <person name="Lanier W."/>
            <person name="Lindquist E.A."/>
            <person name="Lucas S."/>
            <person name="Mayer K.F."/>
            <person name="Moreau H."/>
            <person name="Not F."/>
            <person name="Otillar R."/>
            <person name="Panaud O."/>
            <person name="Pangilinan J."/>
            <person name="Paulsen I."/>
            <person name="Piegu B."/>
            <person name="Poliakov A."/>
            <person name="Robbens S."/>
            <person name="Schmutz J."/>
            <person name="Toulza E."/>
            <person name="Wyss T."/>
            <person name="Zelensky A."/>
            <person name="Zhou K."/>
            <person name="Armbrust E.V."/>
            <person name="Bhattacharya D."/>
            <person name="Goodenough U.W."/>
            <person name="Van de Peer Y."/>
            <person name="Grigoriev I.V."/>
        </authorList>
    </citation>
    <scope>NUCLEOTIDE SEQUENCE [LARGE SCALE GENOMIC DNA]</scope>
    <source>
        <strain evidence="10 11">CCMP1545</strain>
    </source>
</reference>
<comment type="subcellular location">
    <subcellularLocation>
        <location evidence="1">Nucleus</location>
        <location evidence="1">Nuclear pore complex</location>
    </subcellularLocation>
</comment>
<dbReference type="GO" id="GO:0005543">
    <property type="term" value="F:phospholipid binding"/>
    <property type="evidence" value="ECO:0007669"/>
    <property type="project" value="TreeGrafter"/>
</dbReference>
<evidence type="ECO:0000256" key="7">
    <source>
        <dbReference type="ARBA" id="ARBA00023132"/>
    </source>
</evidence>
<protein>
    <submittedName>
        <fullName evidence="10">Structural constituent of nuclear pore, nucleoporin 62</fullName>
    </submittedName>
</protein>
<keyword evidence="5" id="KW-0653">Protein transport</keyword>
<dbReference type="STRING" id="564608.C1MLP9"/>
<organism evidence="11">
    <name type="scientific">Micromonas pusilla (strain CCMP1545)</name>
    <name type="common">Picoplanktonic green alga</name>
    <dbReference type="NCBI Taxonomy" id="564608"/>
    <lineage>
        <taxon>Eukaryota</taxon>
        <taxon>Viridiplantae</taxon>
        <taxon>Chlorophyta</taxon>
        <taxon>Mamiellophyceae</taxon>
        <taxon>Mamiellales</taxon>
        <taxon>Mamiellaceae</taxon>
        <taxon>Micromonas</taxon>
    </lineage>
</organism>
<gene>
    <name evidence="10" type="primary">Nsp1</name>
    <name evidence="10" type="ORF">MICPUCDRAFT_65164</name>
</gene>
<dbReference type="OrthoDB" id="344345at2759"/>
<keyword evidence="11" id="KW-1185">Reference proteome</keyword>
<accession>C1MLP9</accession>
<keyword evidence="7" id="KW-0906">Nuclear pore complex</keyword>
<dbReference type="GO" id="GO:0006606">
    <property type="term" value="P:protein import into nucleus"/>
    <property type="evidence" value="ECO:0007669"/>
    <property type="project" value="TreeGrafter"/>
</dbReference>
<keyword evidence="3" id="KW-0813">Transport</keyword>
<keyword evidence="8" id="KW-0539">Nucleus</keyword>
<evidence type="ECO:0000256" key="4">
    <source>
        <dbReference type="ARBA" id="ARBA00022816"/>
    </source>
</evidence>
<keyword evidence="6" id="KW-0811">Translocation</keyword>
<dbReference type="PANTHER" id="PTHR12084">
    <property type="entry name" value="NUCLEAR PORE GLYCOPROTEIN P62-RELATED"/>
    <property type="match status" value="1"/>
</dbReference>
<evidence type="ECO:0000256" key="3">
    <source>
        <dbReference type="ARBA" id="ARBA00022448"/>
    </source>
</evidence>
<proteinExistence type="inferred from homology"/>
<dbReference type="EMBL" id="GG663736">
    <property type="protein sequence ID" value="EEH59982.1"/>
    <property type="molecule type" value="Genomic_DNA"/>
</dbReference>
<sequence length="189" mass="21356">MDSQIPSEVQAKSVGEIVFNWNHELQKRTSAFVLRTDIFAEWDNCILNNRNHLLNLQANLGKASTSQERMERQLQILLANQIEISDALTFLESEVDHLESAQQKNKVVHPSLFPSQSLIYSLADKISVHLCNLGETFLAIYPLPRDRKENDAPGSDVKGTIIPLTHEILINHLQALNLVEKRLGRNVIG</sequence>
<dbReference type="GeneID" id="9681856"/>